<gene>
    <name evidence="1" type="ORF">Patl1_21796</name>
</gene>
<accession>A0ACC1BIN9</accession>
<reference evidence="2" key="1">
    <citation type="journal article" date="2023" name="G3 (Bethesda)">
        <title>Genome assembly and association tests identify interacting loci associated with vigor, precocity, and sex in interspecific pistachio rootstocks.</title>
        <authorList>
            <person name="Palmer W."/>
            <person name="Jacygrad E."/>
            <person name="Sagayaradj S."/>
            <person name="Cavanaugh K."/>
            <person name="Han R."/>
            <person name="Bertier L."/>
            <person name="Beede B."/>
            <person name="Kafkas S."/>
            <person name="Golino D."/>
            <person name="Preece J."/>
            <person name="Michelmore R."/>
        </authorList>
    </citation>
    <scope>NUCLEOTIDE SEQUENCE [LARGE SCALE GENOMIC DNA]</scope>
</reference>
<proteinExistence type="predicted"/>
<name>A0ACC1BIN9_9ROSI</name>
<evidence type="ECO:0000313" key="2">
    <source>
        <dbReference type="Proteomes" id="UP001164250"/>
    </source>
</evidence>
<dbReference type="EMBL" id="CM047900">
    <property type="protein sequence ID" value="KAJ0098910.1"/>
    <property type="molecule type" value="Genomic_DNA"/>
</dbReference>
<comment type="caution">
    <text evidence="1">The sequence shown here is derived from an EMBL/GenBank/DDBJ whole genome shotgun (WGS) entry which is preliminary data.</text>
</comment>
<dbReference type="Proteomes" id="UP001164250">
    <property type="component" value="Chromosome 4"/>
</dbReference>
<protein>
    <submittedName>
        <fullName evidence="1">Uncharacterized protein</fullName>
    </submittedName>
</protein>
<sequence length="114" mass="13377">MAQFVYWKQLTRSDVKYKLTVATGSLDQFFPSIPEGQTSQIFRVLDEECNTEWNFKLAVRKNGPLKPTVGGQWIKFCKMRGFQEGQGIIFFKERNEATGQIKYKIRPFYNFFST</sequence>
<evidence type="ECO:0000313" key="1">
    <source>
        <dbReference type="EMBL" id="KAJ0098910.1"/>
    </source>
</evidence>
<organism evidence="1 2">
    <name type="scientific">Pistacia atlantica</name>
    <dbReference type="NCBI Taxonomy" id="434234"/>
    <lineage>
        <taxon>Eukaryota</taxon>
        <taxon>Viridiplantae</taxon>
        <taxon>Streptophyta</taxon>
        <taxon>Embryophyta</taxon>
        <taxon>Tracheophyta</taxon>
        <taxon>Spermatophyta</taxon>
        <taxon>Magnoliopsida</taxon>
        <taxon>eudicotyledons</taxon>
        <taxon>Gunneridae</taxon>
        <taxon>Pentapetalae</taxon>
        <taxon>rosids</taxon>
        <taxon>malvids</taxon>
        <taxon>Sapindales</taxon>
        <taxon>Anacardiaceae</taxon>
        <taxon>Pistacia</taxon>
    </lineage>
</organism>
<keyword evidence="2" id="KW-1185">Reference proteome</keyword>